<feature type="compositionally biased region" description="Gly residues" evidence="1">
    <location>
        <begin position="81"/>
        <end position="93"/>
    </location>
</feature>
<feature type="compositionally biased region" description="Basic residues" evidence="1">
    <location>
        <begin position="220"/>
        <end position="233"/>
    </location>
</feature>
<feature type="compositionally biased region" description="Basic residues" evidence="1">
    <location>
        <begin position="36"/>
        <end position="46"/>
    </location>
</feature>
<feature type="non-terminal residue" evidence="2">
    <location>
        <position position="331"/>
    </location>
</feature>
<organism evidence="2">
    <name type="scientific">uncultured Gemmatimonadota bacterium</name>
    <dbReference type="NCBI Taxonomy" id="203437"/>
    <lineage>
        <taxon>Bacteria</taxon>
        <taxon>Pseudomonadati</taxon>
        <taxon>Gemmatimonadota</taxon>
        <taxon>environmental samples</taxon>
    </lineage>
</organism>
<feature type="compositionally biased region" description="Basic and acidic residues" evidence="1">
    <location>
        <begin position="180"/>
        <end position="193"/>
    </location>
</feature>
<dbReference type="EMBL" id="CADCTW010000164">
    <property type="protein sequence ID" value="CAA9349086.1"/>
    <property type="molecule type" value="Genomic_DNA"/>
</dbReference>
<proteinExistence type="predicted"/>
<feature type="compositionally biased region" description="Basic and acidic residues" evidence="1">
    <location>
        <begin position="141"/>
        <end position="152"/>
    </location>
</feature>
<feature type="non-terminal residue" evidence="2">
    <location>
        <position position="1"/>
    </location>
</feature>
<evidence type="ECO:0000313" key="2">
    <source>
        <dbReference type="EMBL" id="CAA9349086.1"/>
    </source>
</evidence>
<feature type="compositionally biased region" description="Low complexity" evidence="1">
    <location>
        <begin position="237"/>
        <end position="254"/>
    </location>
</feature>
<gene>
    <name evidence="2" type="ORF">AVDCRST_MAG68-3483</name>
</gene>
<feature type="compositionally biased region" description="Basic residues" evidence="1">
    <location>
        <begin position="64"/>
        <end position="80"/>
    </location>
</feature>
<sequence>ATEYSGPPVERLRAAVPGAPGGRQRVPLPPALPRVRGGRRRVRVRLGRRDPPARPAHARLPALQRRRAPHRHPDLRRRPAGHGGRGGAGGRGVRAGLPGHQLRLPGQKGGHAQRRLRLPARPGPGGGDHPGRARRHLHSHHGQDPQRVERGHAQPGGDRPALPGRGRHGAHPARPQPHPDVQRPRQLGRDRGRQGGAGHPRDRQRRRVDRGGREADARPHGVRRHHDRPRLARRALDLPAGARGAGRAPGPRRSGPGGALPHRHRARPPGHRVGERRGEGDGGVPQAPGVVHQGAAERARAAAGALRGDAHRRSGAPAGRVPRADAGGRGV</sequence>
<protein>
    <submittedName>
        <fullName evidence="2">tRNA-dihydrouridine synthase DusB</fullName>
    </submittedName>
</protein>
<evidence type="ECO:0000256" key="1">
    <source>
        <dbReference type="SAM" id="MobiDB-lite"/>
    </source>
</evidence>
<feature type="compositionally biased region" description="Basic and acidic residues" evidence="1">
    <location>
        <begin position="209"/>
        <end position="219"/>
    </location>
</feature>
<feature type="region of interest" description="Disordered" evidence="1">
    <location>
        <begin position="1"/>
        <end position="331"/>
    </location>
</feature>
<name>A0A6J4M5H8_9BACT</name>
<feature type="compositionally biased region" description="Basic residues" evidence="1">
    <location>
        <begin position="261"/>
        <end position="270"/>
    </location>
</feature>
<reference evidence="2" key="1">
    <citation type="submission" date="2020-02" db="EMBL/GenBank/DDBJ databases">
        <authorList>
            <person name="Meier V. D."/>
        </authorList>
    </citation>
    <scope>NUCLEOTIDE SEQUENCE</scope>
    <source>
        <strain evidence="2">AVDCRST_MAG68</strain>
    </source>
</reference>
<accession>A0A6J4M5H8</accession>
<dbReference type="AlphaFoldDB" id="A0A6J4M5H8"/>